<sequence length="351" mass="40092">MDGSLFGKLEEDKPKGEPETDEPSTDKPQFKSQVMSNLALKVNMKMGGENHWLNSDVWHEIFGSNSQKKSTIILGADVTHPPAGAKLGAPSIACVAGGQEKIEDMRSMVRERLETWKKGHKEELPTNMLFYRDGISESQFPQCDDYEIGEIRKAYEHTGGDEEDLELTFLVSYTSYKKGQQFVNGNLRPGLLVDSVITPPKPKNFFLQSHSAIQGTARSAHYHILTDDMRLGEQLPRLTMMLRYAFGRATTGVSYAAPAYIADRLCEQGRAYLRPWMNDPEMEPCWEPPKDADERPLGKDEFLDWKREKALELSKTRAVWGPNYKNEAWMKEEEKQLNPWHPNLDKGMFWM</sequence>
<evidence type="ECO:0000256" key="1">
    <source>
        <dbReference type="SAM" id="MobiDB-lite"/>
    </source>
</evidence>
<dbReference type="AlphaFoldDB" id="A0A6A6ING7"/>
<dbReference type="PANTHER" id="PTHR22891">
    <property type="entry name" value="EUKARYOTIC TRANSLATION INITIATION FACTOR 2C"/>
    <property type="match status" value="1"/>
</dbReference>
<gene>
    <name evidence="3" type="ORF">BU26DRAFT_503677</name>
</gene>
<reference evidence="3" key="1">
    <citation type="journal article" date="2020" name="Stud. Mycol.">
        <title>101 Dothideomycetes genomes: a test case for predicting lifestyles and emergence of pathogens.</title>
        <authorList>
            <person name="Haridas S."/>
            <person name="Albert R."/>
            <person name="Binder M."/>
            <person name="Bloem J."/>
            <person name="Labutti K."/>
            <person name="Salamov A."/>
            <person name="Andreopoulos B."/>
            <person name="Baker S."/>
            <person name="Barry K."/>
            <person name="Bills G."/>
            <person name="Bluhm B."/>
            <person name="Cannon C."/>
            <person name="Castanera R."/>
            <person name="Culley D."/>
            <person name="Daum C."/>
            <person name="Ezra D."/>
            <person name="Gonzalez J."/>
            <person name="Henrissat B."/>
            <person name="Kuo A."/>
            <person name="Liang C."/>
            <person name="Lipzen A."/>
            <person name="Lutzoni F."/>
            <person name="Magnuson J."/>
            <person name="Mondo S."/>
            <person name="Nolan M."/>
            <person name="Ohm R."/>
            <person name="Pangilinan J."/>
            <person name="Park H.-J."/>
            <person name="Ramirez L."/>
            <person name="Alfaro M."/>
            <person name="Sun H."/>
            <person name="Tritt A."/>
            <person name="Yoshinaga Y."/>
            <person name="Zwiers L.-H."/>
            <person name="Turgeon B."/>
            <person name="Goodwin S."/>
            <person name="Spatafora J."/>
            <person name="Crous P."/>
            <person name="Grigoriev I."/>
        </authorList>
    </citation>
    <scope>NUCLEOTIDE SEQUENCE</scope>
    <source>
        <strain evidence="3">CBS 122368</strain>
    </source>
</reference>
<feature type="region of interest" description="Disordered" evidence="1">
    <location>
        <begin position="1"/>
        <end position="31"/>
    </location>
</feature>
<dbReference type="Gene3D" id="3.40.50.2300">
    <property type="match status" value="1"/>
</dbReference>
<accession>A0A6A6ING7</accession>
<keyword evidence="4" id="KW-1185">Reference proteome</keyword>
<dbReference type="GeneID" id="54580039"/>
<dbReference type="Pfam" id="PF02171">
    <property type="entry name" value="Piwi"/>
    <property type="match status" value="2"/>
</dbReference>
<dbReference type="InterPro" id="IPR036397">
    <property type="entry name" value="RNaseH_sf"/>
</dbReference>
<dbReference type="OrthoDB" id="10252740at2759"/>
<feature type="domain" description="Piwi" evidence="2">
    <location>
        <begin position="125"/>
        <end position="274"/>
    </location>
</feature>
<dbReference type="GO" id="GO:0003676">
    <property type="term" value="F:nucleic acid binding"/>
    <property type="evidence" value="ECO:0007669"/>
    <property type="project" value="InterPro"/>
</dbReference>
<dbReference type="InterPro" id="IPR012337">
    <property type="entry name" value="RNaseH-like_sf"/>
</dbReference>
<dbReference type="Gene3D" id="3.30.420.10">
    <property type="entry name" value="Ribonuclease H-like superfamily/Ribonuclease H"/>
    <property type="match status" value="1"/>
</dbReference>
<dbReference type="RefSeq" id="XP_033686114.1">
    <property type="nucleotide sequence ID" value="XM_033826709.1"/>
</dbReference>
<dbReference type="SUPFAM" id="SSF53098">
    <property type="entry name" value="Ribonuclease H-like"/>
    <property type="match status" value="1"/>
</dbReference>
<protein>
    <submittedName>
        <fullName evidence="3">Piwi-domain-containing protein</fullName>
    </submittedName>
</protein>
<proteinExistence type="predicted"/>
<dbReference type="Proteomes" id="UP000800094">
    <property type="component" value="Unassembled WGS sequence"/>
</dbReference>
<dbReference type="PROSITE" id="PS50822">
    <property type="entry name" value="PIWI"/>
    <property type="match status" value="1"/>
</dbReference>
<dbReference type="InterPro" id="IPR003165">
    <property type="entry name" value="Piwi"/>
</dbReference>
<evidence type="ECO:0000313" key="3">
    <source>
        <dbReference type="EMBL" id="KAF2251110.1"/>
    </source>
</evidence>
<feature type="compositionally biased region" description="Basic and acidic residues" evidence="1">
    <location>
        <begin position="8"/>
        <end position="29"/>
    </location>
</feature>
<evidence type="ECO:0000313" key="4">
    <source>
        <dbReference type="Proteomes" id="UP000800094"/>
    </source>
</evidence>
<dbReference type="SMART" id="SM00950">
    <property type="entry name" value="Piwi"/>
    <property type="match status" value="1"/>
</dbReference>
<organism evidence="3 4">
    <name type="scientific">Trematosphaeria pertusa</name>
    <dbReference type="NCBI Taxonomy" id="390896"/>
    <lineage>
        <taxon>Eukaryota</taxon>
        <taxon>Fungi</taxon>
        <taxon>Dikarya</taxon>
        <taxon>Ascomycota</taxon>
        <taxon>Pezizomycotina</taxon>
        <taxon>Dothideomycetes</taxon>
        <taxon>Pleosporomycetidae</taxon>
        <taxon>Pleosporales</taxon>
        <taxon>Massarineae</taxon>
        <taxon>Trematosphaeriaceae</taxon>
        <taxon>Trematosphaeria</taxon>
    </lineage>
</organism>
<dbReference type="EMBL" id="ML987193">
    <property type="protein sequence ID" value="KAF2251110.1"/>
    <property type="molecule type" value="Genomic_DNA"/>
</dbReference>
<name>A0A6A6ING7_9PLEO</name>
<evidence type="ECO:0000259" key="2">
    <source>
        <dbReference type="PROSITE" id="PS50822"/>
    </source>
</evidence>